<evidence type="ECO:0000313" key="1">
    <source>
        <dbReference type="EMBL" id="KAF1972826.1"/>
    </source>
</evidence>
<proteinExistence type="predicted"/>
<name>A0A6A5VCS6_9PLEO</name>
<evidence type="ECO:0000313" key="2">
    <source>
        <dbReference type="Proteomes" id="UP000800036"/>
    </source>
</evidence>
<sequence>MQWRVNPARASPLNLVEYHCIKAGKNTIQLPAIYGGIVIEAAVEFMYRGRYTLKQPFTVKYVDQAAKYNEADATNKYKYCRAMFHFKMYELAKYLDFPLLKEEAQTMLRGILVPESNPFTIGEFVHLVEHVWKGATLTQSWSDKNQEDRDLRRMLATFGAVWDRAWMKNSYHLWNKLTDLTGEFQAYAIGHAEARRVC</sequence>
<dbReference type="AlphaFoldDB" id="A0A6A5VCS6"/>
<keyword evidence="2" id="KW-1185">Reference proteome</keyword>
<organism evidence="1 2">
    <name type="scientific">Bimuria novae-zelandiae CBS 107.79</name>
    <dbReference type="NCBI Taxonomy" id="1447943"/>
    <lineage>
        <taxon>Eukaryota</taxon>
        <taxon>Fungi</taxon>
        <taxon>Dikarya</taxon>
        <taxon>Ascomycota</taxon>
        <taxon>Pezizomycotina</taxon>
        <taxon>Dothideomycetes</taxon>
        <taxon>Pleosporomycetidae</taxon>
        <taxon>Pleosporales</taxon>
        <taxon>Massarineae</taxon>
        <taxon>Didymosphaeriaceae</taxon>
        <taxon>Bimuria</taxon>
    </lineage>
</organism>
<dbReference type="EMBL" id="ML976684">
    <property type="protein sequence ID" value="KAF1972826.1"/>
    <property type="molecule type" value="Genomic_DNA"/>
</dbReference>
<evidence type="ECO:0008006" key="3">
    <source>
        <dbReference type="Google" id="ProtNLM"/>
    </source>
</evidence>
<protein>
    <recommendedName>
        <fullName evidence="3">BTB domain-containing protein</fullName>
    </recommendedName>
</protein>
<accession>A0A6A5VCS6</accession>
<gene>
    <name evidence="1" type="ORF">BU23DRAFT_568672</name>
</gene>
<reference evidence="1" key="1">
    <citation type="journal article" date="2020" name="Stud. Mycol.">
        <title>101 Dothideomycetes genomes: a test case for predicting lifestyles and emergence of pathogens.</title>
        <authorList>
            <person name="Haridas S."/>
            <person name="Albert R."/>
            <person name="Binder M."/>
            <person name="Bloem J."/>
            <person name="Labutti K."/>
            <person name="Salamov A."/>
            <person name="Andreopoulos B."/>
            <person name="Baker S."/>
            <person name="Barry K."/>
            <person name="Bills G."/>
            <person name="Bluhm B."/>
            <person name="Cannon C."/>
            <person name="Castanera R."/>
            <person name="Culley D."/>
            <person name="Daum C."/>
            <person name="Ezra D."/>
            <person name="Gonzalez J."/>
            <person name="Henrissat B."/>
            <person name="Kuo A."/>
            <person name="Liang C."/>
            <person name="Lipzen A."/>
            <person name="Lutzoni F."/>
            <person name="Magnuson J."/>
            <person name="Mondo S."/>
            <person name="Nolan M."/>
            <person name="Ohm R."/>
            <person name="Pangilinan J."/>
            <person name="Park H.-J."/>
            <person name="Ramirez L."/>
            <person name="Alfaro M."/>
            <person name="Sun H."/>
            <person name="Tritt A."/>
            <person name="Yoshinaga Y."/>
            <person name="Zwiers L.-H."/>
            <person name="Turgeon B."/>
            <person name="Goodwin S."/>
            <person name="Spatafora J."/>
            <person name="Crous P."/>
            <person name="Grigoriev I."/>
        </authorList>
    </citation>
    <scope>NUCLEOTIDE SEQUENCE</scope>
    <source>
        <strain evidence="1">CBS 107.79</strain>
    </source>
</reference>
<dbReference type="Proteomes" id="UP000800036">
    <property type="component" value="Unassembled WGS sequence"/>
</dbReference>